<evidence type="ECO:0000313" key="1">
    <source>
        <dbReference type="EMBL" id="OSL49156.1"/>
    </source>
</evidence>
<name>A0AAJ3U068_ECOLX</name>
<dbReference type="AlphaFoldDB" id="A0AAJ3U068"/>
<dbReference type="EMBL" id="ADJX01000002">
    <property type="protein sequence ID" value="OSL49156.1"/>
    <property type="molecule type" value="Genomic_DNA"/>
</dbReference>
<protein>
    <submittedName>
        <fullName evidence="1">Type VI secretion lipoprotein, VC_A0113 family</fullName>
    </submittedName>
</protein>
<keyword evidence="1" id="KW-0449">Lipoprotein</keyword>
<dbReference type="NCBIfam" id="TIGR03352">
    <property type="entry name" value="VI_chp_3"/>
    <property type="match status" value="1"/>
</dbReference>
<comment type="caution">
    <text evidence="1">The sequence shown here is derived from an EMBL/GenBank/DDBJ whole genome shotgun (WGS) entry which is preliminary data.</text>
</comment>
<dbReference type="InterPro" id="IPR038706">
    <property type="entry name" value="Type_VI_SciN-like_sf"/>
</dbReference>
<sequence>MAAAAPSPQATTSRPIKKFKRYFSGPENSRAGFYCLILKEIIVNKWRNPGGWLCAVALSFVCLLSGCSIDSDDVPDLMSQRLDLVIKASDKVNPDNQKKAAPIEIRVYELKNDAAFTAADWWSLQDNDKAVLADDLLHRDSFILRPGEEKKLRRSLNKETTTLGILAGYRNLGKSVWRATYKIPDPPEKSWYSRFMPKKKVELDADIEQSAIVIKERDE</sequence>
<dbReference type="Pfam" id="PF12790">
    <property type="entry name" value="T6SS-SciN"/>
    <property type="match status" value="1"/>
</dbReference>
<gene>
    <name evidence="1" type="ORF">EATG_00023</name>
</gene>
<evidence type="ECO:0000313" key="2">
    <source>
        <dbReference type="Proteomes" id="UP000243401"/>
    </source>
</evidence>
<dbReference type="PANTHER" id="PTHR37625">
    <property type="entry name" value="OUTER MEMBRANE LIPOPROTEIN-RELATED"/>
    <property type="match status" value="1"/>
</dbReference>
<accession>A0AAJ3U068</accession>
<organism evidence="1 2">
    <name type="scientific">Escherichia coli H605</name>
    <dbReference type="NCBI Taxonomy" id="656410"/>
    <lineage>
        <taxon>Bacteria</taxon>
        <taxon>Pseudomonadati</taxon>
        <taxon>Pseudomonadota</taxon>
        <taxon>Gammaproteobacteria</taxon>
        <taxon>Enterobacterales</taxon>
        <taxon>Enterobacteriaceae</taxon>
        <taxon>Escherichia</taxon>
    </lineage>
</organism>
<dbReference type="InterPro" id="IPR017734">
    <property type="entry name" value="T6SS_SciN"/>
</dbReference>
<dbReference type="Gene3D" id="2.60.40.4150">
    <property type="entry name" value="Type VI secretion system, lipoprotein SciN"/>
    <property type="match status" value="1"/>
</dbReference>
<dbReference type="Proteomes" id="UP000243401">
    <property type="component" value="Unassembled WGS sequence"/>
</dbReference>
<dbReference type="PANTHER" id="PTHR37625:SF4">
    <property type="entry name" value="OUTER MEMBRANE LIPOPROTEIN"/>
    <property type="match status" value="1"/>
</dbReference>
<reference evidence="1 2" key="1">
    <citation type="submission" date="2010-04" db="EMBL/GenBank/DDBJ databases">
        <title>The Genome Sequence of Escherichia coli H605.</title>
        <authorList>
            <consortium name="The Broad Institute Genome Sequencing Platform"/>
            <consortium name="The Broad Institute Genome Sequencing Center for Infectious Disease"/>
            <person name="Feldgarden M."/>
            <person name="Gordon D.M."/>
            <person name="Johnson J.R."/>
            <person name="Johnston B.D."/>
            <person name="Young S."/>
            <person name="Zeng Q."/>
            <person name="Koehrsen M."/>
            <person name="Alvarado L."/>
            <person name="Berlin A.M."/>
            <person name="Borenstein D."/>
            <person name="Chapman S.B."/>
            <person name="Chen Z."/>
            <person name="Engels R."/>
            <person name="Freedman E."/>
            <person name="Gellesch M."/>
            <person name="Goldberg J."/>
            <person name="Griggs A."/>
            <person name="Gujja S."/>
            <person name="Heilman E.R."/>
            <person name="Heiman D.I."/>
            <person name="Hepburn T.A."/>
            <person name="Howarth C."/>
            <person name="Jen D."/>
            <person name="Larson L."/>
            <person name="Mehta T."/>
            <person name="Park D."/>
            <person name="Pearson M."/>
            <person name="Richards J."/>
            <person name="Roberts A."/>
            <person name="Saif S."/>
            <person name="Shea T.D."/>
            <person name="Shenoy N."/>
            <person name="Sisk P."/>
            <person name="Stolte C."/>
            <person name="Sykes S.N."/>
            <person name="Walk T."/>
            <person name="White J."/>
            <person name="Yandava C."/>
            <person name="Haas B."/>
            <person name="Henn M.R."/>
            <person name="Nusbaum C."/>
            <person name="Birren B."/>
        </authorList>
    </citation>
    <scope>NUCLEOTIDE SEQUENCE [LARGE SCALE GENOMIC DNA]</scope>
    <source>
        <strain evidence="1 2">H605</strain>
    </source>
</reference>
<proteinExistence type="predicted"/>